<dbReference type="Gene3D" id="1.25.10.10">
    <property type="entry name" value="Leucine-rich Repeat Variant"/>
    <property type="match status" value="1"/>
</dbReference>
<comment type="pathway">
    <text evidence="3">Protein modification; protein ubiquitination.</text>
</comment>
<evidence type="ECO:0000256" key="2">
    <source>
        <dbReference type="ARBA" id="ARBA00004123"/>
    </source>
</evidence>
<dbReference type="InterPro" id="IPR035983">
    <property type="entry name" value="Hect_E3_ubiquitin_ligase"/>
</dbReference>
<evidence type="ECO:0000256" key="5">
    <source>
        <dbReference type="ARBA" id="ARBA00022448"/>
    </source>
</evidence>
<dbReference type="PROSITE" id="PS50030">
    <property type="entry name" value="UBA"/>
    <property type="match status" value="1"/>
</dbReference>
<comment type="caution">
    <text evidence="15">The sequence shown here is derived from an EMBL/GenBank/DDBJ whole genome shotgun (WGS) entry which is preliminary data.</text>
</comment>
<feature type="region of interest" description="Disordered" evidence="12">
    <location>
        <begin position="3596"/>
        <end position="3617"/>
    </location>
</feature>
<dbReference type="SUPFAM" id="SSF46934">
    <property type="entry name" value="UBA-like"/>
    <property type="match status" value="1"/>
</dbReference>
<dbReference type="OrthoDB" id="8068875at2759"/>
<dbReference type="PANTHER" id="PTHR11254:SF67">
    <property type="entry name" value="E3 UBIQUITIN-PROTEIN LIGASE HUWE1"/>
    <property type="match status" value="1"/>
</dbReference>
<feature type="region of interest" description="Disordered" evidence="12">
    <location>
        <begin position="1265"/>
        <end position="1286"/>
    </location>
</feature>
<comment type="subcellular location">
    <subcellularLocation>
        <location evidence="2">Nucleus</location>
    </subcellularLocation>
</comment>
<dbReference type="SMART" id="SM00119">
    <property type="entry name" value="HECTc"/>
    <property type="match status" value="1"/>
</dbReference>
<dbReference type="PANTHER" id="PTHR11254">
    <property type="entry name" value="HECT DOMAIN UBIQUITIN-PROTEIN LIGASE"/>
    <property type="match status" value="1"/>
</dbReference>
<dbReference type="Pfam" id="PF00632">
    <property type="entry name" value="HECT"/>
    <property type="match status" value="1"/>
</dbReference>
<dbReference type="GO" id="GO:0006511">
    <property type="term" value="P:ubiquitin-dependent protein catabolic process"/>
    <property type="evidence" value="ECO:0007669"/>
    <property type="project" value="TreeGrafter"/>
</dbReference>
<feature type="region of interest" description="Disordered" evidence="12">
    <location>
        <begin position="2536"/>
        <end position="2630"/>
    </location>
</feature>
<protein>
    <recommendedName>
        <fullName evidence="4">HECT-type E3 ubiquitin transferase</fullName>
        <ecNumber evidence="4">2.3.2.26</ecNumber>
    </recommendedName>
</protein>
<evidence type="ECO:0000256" key="10">
    <source>
        <dbReference type="ARBA" id="ARBA00034494"/>
    </source>
</evidence>
<dbReference type="Pfam" id="PF00627">
    <property type="entry name" value="UBA"/>
    <property type="match status" value="1"/>
</dbReference>
<feature type="compositionally biased region" description="Acidic residues" evidence="12">
    <location>
        <begin position="2522"/>
        <end position="2531"/>
    </location>
</feature>
<dbReference type="Gene3D" id="3.30.2160.10">
    <property type="entry name" value="Hect, E3 ligase catalytic domain"/>
    <property type="match status" value="1"/>
</dbReference>
<feature type="region of interest" description="Disordered" evidence="12">
    <location>
        <begin position="3350"/>
        <end position="3399"/>
    </location>
</feature>
<feature type="region of interest" description="Disordered" evidence="12">
    <location>
        <begin position="3704"/>
        <end position="3734"/>
    </location>
</feature>
<dbReference type="GO" id="GO:0000209">
    <property type="term" value="P:protein polyubiquitination"/>
    <property type="evidence" value="ECO:0007669"/>
    <property type="project" value="TreeGrafter"/>
</dbReference>
<feature type="compositionally biased region" description="Polar residues" evidence="12">
    <location>
        <begin position="1414"/>
        <end position="1431"/>
    </location>
</feature>
<dbReference type="Pfam" id="PF14377">
    <property type="entry name" value="UBM"/>
    <property type="match status" value="2"/>
</dbReference>
<feature type="compositionally biased region" description="Polar residues" evidence="12">
    <location>
        <begin position="1938"/>
        <end position="1952"/>
    </location>
</feature>
<evidence type="ECO:0000256" key="9">
    <source>
        <dbReference type="ARBA" id="ARBA00023242"/>
    </source>
</evidence>
<evidence type="ECO:0000313" key="16">
    <source>
        <dbReference type="Proteomes" id="UP000245609"/>
    </source>
</evidence>
<dbReference type="InterPro" id="IPR025527">
    <property type="entry name" value="HUWE1/Rev1_UBM"/>
</dbReference>
<feature type="compositionally biased region" description="Polar residues" evidence="12">
    <location>
        <begin position="3296"/>
        <end position="3306"/>
    </location>
</feature>
<dbReference type="Gene3D" id="3.30.2410.10">
    <property type="entry name" value="Hect, E3 ligase catalytic domain"/>
    <property type="match status" value="1"/>
</dbReference>
<keyword evidence="9" id="KW-0539">Nucleus</keyword>
<dbReference type="InterPro" id="IPR016024">
    <property type="entry name" value="ARM-type_fold"/>
</dbReference>
<feature type="compositionally biased region" description="Polar residues" evidence="12">
    <location>
        <begin position="2817"/>
        <end position="2845"/>
    </location>
</feature>
<sequence length="4662" mass="521192">MENCVNRTLISSFERIIPFLHCSRPEVLESCLRLILTMSQYGSNQQDIRSSIAEIHPVLEALAEPWLPQSFPGFEKDLSNIDISKSDKVSFDNELKFIATKGYSKKKMKNDAYVELNFFRTYSEVIKYRLNDFNKEILSGYQPSIEQFNTPKAQRSTPLLSSSKRKSGSRTTLNKKKATKRSFSTFPNNVIVEEGLVNIRIYLGDIKGMTAAEIFDKLRQIYKVPEKVHFELFHKIQIALAISFHSNLNPEYLFKSRLYAIAIMALSSSKEKYFNRYMRIYPSFIPELVELLKPELNVSFDIQTTSIYVLNAIIAGEHNTADIYSSLNISANHGIIMYILRKLYCNSDLHTSQDLFYPKYFRNSVYILINTISSSFTGVRSLVSSGIVPVLVDSLKNKNPSLKWDVAKVIKVIGSLTVSRSSAFDSFCDVGGIDELVKRIDYEIKLILEDKDSKNIAKEVSAKKGVYSISDYFSNPNKASMVPEILEPSQILLLREMFYLLFKRILQNGSQDRLRNLIEGPLPSSLKSIFENSAFFGSNVYGYAVYVMSGIIHNEPTCLSILQEGGVPQALLKSLSNCIPQSDVIGSIPNGLGALCLNEPGIDMCLKSGILSTFFSMFSDVNYIKVIQEENLSSYLGSEMEEFIRHFPNFKQITVDCTIDVFKQISMINPLDGIHSVWSFGQCKLFKSDEESENQGNLFDVYGVMLESICLFLEKLFEEPSYTSVFVDNNGWDIFLDCICSKLLSYNWLSSKVFKSITWLSKSIASSSPKLALERTIDFAYKQASSETFSKILNPSFAEMVTGLMSPSSIGANQYSEIDELLHFISSVSGIVNIISIFLSTPHSSLSSSQSNPISCIVSEKFGLLLVNLSKIFKVVQYLDLHIRDHIDIFEHPNYVSKDDDLKDGSKNISLSFSNVENDLSSNQSGLQPMVRSNLQIVLDVTSKFVVNYNKLLVGVSKELSREKIIKNHSSSEICSIASILSSFIIDNFETALTFSDLSISLRYLNTSIASASMIILRDEMDQYIQIFSAALFIVNNGASVCSKIASYLFGKLSKEKIYSQYPSEKFSFETSKKNFVANLYNLYKNTCELFMSFSYFLNNGPFVVDNPSVKSIKMNAPPSTNPLFIGKESVFLPELFVSDVHIQFFPIVKNIWLSPFLAEHSPNVMEMLATLTCTLLNGENEFPKITSEEGLSLLKNRFVQIRDDRSNIGLTDSSFTRFYDALFGNNDISSDEEFEISFSFSSGQDPLNAYTEGSSNRQINTPSSNLRLSQSGGISSTSNNNVVPNPEHVENLIALGFARDAVENALRSTFNSITRAANLLLNSSELDATNTAQVQDSTIASTTESNVIQAEDNSLTQRSDSPSPDGSLDMSASRSGGLPEVAVEGSTTSTTNTQNEDQNLSTQDCTHQDDHGASQTVSENQSSATDNSCQNSVREDRSVSSVNSSVSENPNIIPKSDESESEYFENLKNSSNKNFEIISSLRTEFAKVLPSRISNLISACGPVFNPQFLSVLLTVLKKSIVSKDDVINQLSSPLFEASKKISTVSFGQGNQNQIFYYHILFWSYLLNDPMTSSIFFDSASKIQESVSVLLLDLFNYIYSSNAPVFQGSRSSFLEKVDLNLPNWVTPSVLFTTVYLKLLMEPKLPKDGEENLPKKETQPPLTLNLHAEIENSAYQESLDGKIDIDSIVDSENKSSNTEPNFDAIDGLDSNPNNIFSLFGGKICQIALKIIDCIEFISFEKLPDMLNAFLRYIAILSRDKKFSAQIILERKFVKIVRLLKNLPKVNNQEEILKDTLKDQKKKINVSLIPKSILIQLKQSRMLTTLIIHHLIESGCMLNNLFSFFVLDHFNSNSFKPQEVLGFLRANTSLALRDQDTFFNVVDKHCELINSKNPAKSNHFSLAWRNLAPLSKLDVDKAKEEINDSEASSPQDTQDKSDATTESATAPTYDASLNNGGGSPVRTSSSDDRVEIKRPKMNHFESLDDVSVSNVCSIVSAITEELLSLREELNNSNYNMHRLSSTFDIQSNGPRSGLKMLNDNIEMWFSSSNITAYRCFLLQLLYEILSFCPFAIQSIISSRPSAGSVLPNNTKNQSAKNRSPLISHLVHDLTVREISISVLISSLSNLPDRSLGSKADASYDNSNSESNATSCSEMSFNSVLNRSFISEFFIKNLASEMNEHEDKNGFKPEDLSERQSFFYKSLFVTRSQLCLTQVYWARMLICLLCPEQFFNPISALQYEPIYLDEHLNHFNIDKNGFKAPNENSSSSDDDQQKTDLLKVCDTNNPSKGQKDDLGSPKLETNNFDKSIYDTLNTTKSLVMDHVILALKETILDLCNSESSSSAQHTSAAGLSTPSMEVTYIRLKAVFSILFHLLTSKPPCCLHDISENPEVCSFRSDYNIMIGKMMLERGVFDLISAAISKLDLNYPQSKHMLNVLLKPMEVLTQVSLYLNRHSSLMELKSIDKSEKSHIPSNQNTKFDLDIFSSSYRDIMNDFDENDIPPDLYQNSALGMLNGNHSESPIDYENSLDDGYETDDMEFSDQYEDSSQSYVSDTDLSMSESLSGDENGGSQLLIPGLSTGVPSDQEFRNSTISEDDEGTPAWTGIDLDEEMEQDDDSELSDEDSQEYEDMGYSEDSNDMIYEEGYDDQFAEIPEDIVQEVLGQADRDDFELEAGYESFGSGHDSENSSSYSTSSNSIESSARNQRHGVNQRDYSNTAANNLFHDSLPPNMNLEFLIDDVDAENILSSPLQRPRWNRSGRRVRFNDNRGTVQARNDGQQQDSLNSRVSDQQPTPSSNINRTNLPATTSNNSNSSSHHDENLSRGNSFNPNSPALHNPNSRQESNLAQASNFGDIDDWDIEDRYSDDDENSDQEDISDPDDISNSEYDSLSDSEFSFDDSSSIEDSALGYENPSNVIDLGEIDLLGRNPGQNFMDILNVIISGRETRSIRGRMSYLNRNIIESNFVPPLFSRNIESYNSASSRHSLPAPFNIQTPLVRNMGNSLSRNPNFSLGLFSNSLNRINNRNPYSEQNTLPSNEFKFSPDISDINDLTNGLRILEKGSGLPYIPPSSKCISSDLQDISEQNQNTDILLANKPHDDKRTYPPIGPESGDIEKTENSFNPSLTKTLLSNTGSQPSINTADQNLPNDGTLVRKYNSTQTPAADKGQSINNTAVVMHENTGPNPIDFLYLVLLSTAATGCNSILSVGERWDQEAQLMYGGLLAERAARLSSPLIARLKKRFKEQVDIKNEITSLKESISTQERLKEPSPNSDTAIISESSKVSSEQSGEMALDGVPVDPLEASSTKPQSIDTPSAAKGETIIPSLSSESNPQRPEFSSSLANSDAAVVVDAQRITNDTSQTPLSDIPSESEAQNSKAVDDQSALEPVLNQSTQHETIVDQPSLIPEEIDPVTLEPESETVGPSSERVSDLSENNQTMQIELGGVLEDITGLGIDLEFLEAIPSDMRREVISQRRHEIENAGASTSSNNREPIANQDSQEISQEFLDALPPEIRQEVVDQHRILRNLQQIQDSRSGEQPSRGLVEHTEASPNASRTNDISVGDRLSSFSMFAPSSSRRSNLNSINERDIRQIEDSIFSLTSLSRNSHTNSNHPARQKDSPSHKQSDVNIQIISFSDFGYLVKLLFLPKDITPTKTLQGLVFNLCENGKIRTVFIKILLKILSSEAISLTQVEEIINEYIFNSSKPLNSSNTYVSNPKTAPIETQNLSSQNPVQIPSSSKEKNSKSASLLALNSANNDSLGFYDENPNLNSNPNLNFNMFLSKLRYETNMHFPATRCLESLQQLTRHNSKTALLFLLEFPTSTKDFFGRESSECSDKDSIGVKKFSSLAVSEDLQNTENLDAQTKGEPESFCPLVGMLRLLEKPMYYSADNSVTELLVQLLATITKPLPLWAKNLSKTSKKNIKKDTSLAASSHSTKRLSSEPMPNSELADKQDSLEDLSSKGATIEKKETGVLSQQNNNNKFTPKLPKVPEKDLETVVNVMVAGECSRKTFQHTLVLIQHLICLDNALYVIMSKLSHSAFKIATDAQKDLQTLVNLLVKIESTKDNGLEQPEQNSLTLVETEREYKTRSPRDDLFKSSKMELMDQLQTLTLNLFSSASSNQSLLLRILKAFDYISTKIKSNPELVAECPANLRKDSAHDSSISYMSDLEQRLWNSNEFKKLWDLLSLSLKLIQKHPQLSHMASALLSLIESFMVVAKPLVSEFNKAEKIKSETKSSAPGLSVSDQPYFQTFTDTHKKILNTLVRNTPGLLSGSFSLLVHNSQVLDFDNKRSFVYQKLSALNSGKNVSSKQLSINVRRQYVFEDSFHQFAGKSGEEIRSGKLNVKFANEDGVDAGGVTREWFQVLARQMFNPDYALFLPSASDRITYQPNPQSQVNPDHLLYFKFVGRVIGKAICDQRLLDAYFTRSFYKHMLGKPVDYKDMEALDPGYANSLQWMLDNSIDGIVEETFSIEVDDFGKHRVIDLIPNGRNIPVSDSNKSEYVRLVSEQRLSVAIKNQIDAFLTGFHEVIPKDLLQIMSEQEVELLISGMPDIDVDDWKNNTEYHGGYSLSSPQIQWFWRAVRSFDQEERAKLLQFVTGTSKVPLDGFAKLQGSDGIQKFQIHLDASSKDRLPSAHTCFNQLDIPLYETYEKLRFQLLKAISECTTGFGFA</sequence>
<feature type="region of interest" description="Disordered" evidence="12">
    <location>
        <begin position="2752"/>
        <end position="2906"/>
    </location>
</feature>
<feature type="region of interest" description="Disordered" evidence="12">
    <location>
        <begin position="2671"/>
        <end position="2704"/>
    </location>
</feature>
<evidence type="ECO:0000259" key="14">
    <source>
        <dbReference type="PROSITE" id="PS50237"/>
    </source>
</evidence>
<dbReference type="PROSITE" id="PS50237">
    <property type="entry name" value="HECT"/>
    <property type="match status" value="1"/>
</dbReference>
<dbReference type="STRING" id="133381.A0A2T9ZLN7"/>
<keyword evidence="8" id="KW-0509">mRNA transport</keyword>
<name>A0A2T9ZLN7_9FUNG</name>
<dbReference type="Gene3D" id="3.90.1750.10">
    <property type="entry name" value="Hect, E3 ligase catalytic domains"/>
    <property type="match status" value="1"/>
</dbReference>
<dbReference type="Pfam" id="PF06012">
    <property type="entry name" value="DUF908"/>
    <property type="match status" value="1"/>
</dbReference>
<feature type="compositionally biased region" description="Polar residues" evidence="12">
    <location>
        <begin position="3112"/>
        <end position="3141"/>
    </location>
</feature>
<feature type="compositionally biased region" description="Polar residues" evidence="12">
    <location>
        <begin position="3542"/>
        <end position="3552"/>
    </location>
</feature>
<keyword evidence="7 11" id="KW-0833">Ubl conjugation pathway</keyword>
<keyword evidence="6" id="KW-0808">Transferase</keyword>
<feature type="region of interest" description="Disordered" evidence="12">
    <location>
        <begin position="1918"/>
        <end position="1967"/>
    </location>
</feature>
<evidence type="ECO:0000256" key="1">
    <source>
        <dbReference type="ARBA" id="ARBA00000885"/>
    </source>
</evidence>
<dbReference type="InterPro" id="IPR010314">
    <property type="entry name" value="E3_Ub_ligase_DUF913"/>
</dbReference>
<dbReference type="FunFam" id="3.30.2410.10:FF:000004">
    <property type="entry name" value="E3 ubiquitin-protein ligase HUWE1, variant"/>
    <property type="match status" value="1"/>
</dbReference>
<evidence type="ECO:0000256" key="11">
    <source>
        <dbReference type="PROSITE-ProRule" id="PRU00104"/>
    </source>
</evidence>
<gene>
    <name evidence="15" type="ORF">BB560_000042</name>
</gene>
<dbReference type="GO" id="GO:0061630">
    <property type="term" value="F:ubiquitin protein ligase activity"/>
    <property type="evidence" value="ECO:0007669"/>
    <property type="project" value="UniProtKB-EC"/>
</dbReference>
<feature type="compositionally biased region" description="Low complexity" evidence="12">
    <location>
        <begin position="3271"/>
        <end position="3283"/>
    </location>
</feature>
<dbReference type="GO" id="GO:0005634">
    <property type="term" value="C:nucleus"/>
    <property type="evidence" value="ECO:0007669"/>
    <property type="project" value="UniProtKB-SubCell"/>
</dbReference>
<dbReference type="InterPro" id="IPR000569">
    <property type="entry name" value="HECT_dom"/>
</dbReference>
<dbReference type="GO" id="GO:0005737">
    <property type="term" value="C:cytoplasm"/>
    <property type="evidence" value="ECO:0007669"/>
    <property type="project" value="TreeGrafter"/>
</dbReference>
<dbReference type="GO" id="GO:0051028">
    <property type="term" value="P:mRNA transport"/>
    <property type="evidence" value="ECO:0007669"/>
    <property type="project" value="UniProtKB-KW"/>
</dbReference>
<accession>A0A2T9ZLN7</accession>
<dbReference type="FunFam" id="3.30.2160.10:FF:000001">
    <property type="entry name" value="E3 ubiquitin-protein ligase NEDD4-like"/>
    <property type="match status" value="1"/>
</dbReference>
<feature type="domain" description="UBA" evidence="13">
    <location>
        <begin position="1284"/>
        <end position="1324"/>
    </location>
</feature>
<reference evidence="15 16" key="1">
    <citation type="journal article" date="2018" name="MBio">
        <title>Comparative Genomics Reveals the Core Gene Toolbox for the Fungus-Insect Symbiosis.</title>
        <authorList>
            <person name="Wang Y."/>
            <person name="Stata M."/>
            <person name="Wang W."/>
            <person name="Stajich J.E."/>
            <person name="White M.M."/>
            <person name="Moncalvo J.M."/>
        </authorList>
    </citation>
    <scope>NUCLEOTIDE SEQUENCE [LARGE SCALE GENOMIC DNA]</scope>
    <source>
        <strain evidence="15 16">SC-DP-2</strain>
    </source>
</reference>
<feature type="region of interest" description="Disordered" evidence="12">
    <location>
        <begin position="1341"/>
        <end position="1460"/>
    </location>
</feature>
<dbReference type="CDD" id="cd00078">
    <property type="entry name" value="HECTc"/>
    <property type="match status" value="1"/>
</dbReference>
<evidence type="ECO:0000256" key="12">
    <source>
        <dbReference type="SAM" id="MobiDB-lite"/>
    </source>
</evidence>
<feature type="compositionally biased region" description="Polar residues" evidence="12">
    <location>
        <begin position="1265"/>
        <end position="1279"/>
    </location>
</feature>
<comment type="similarity">
    <text evidence="10">Belongs to the UPL family. TOM1/PTR1 subfamily.</text>
</comment>
<feature type="compositionally biased region" description="Polar residues" evidence="12">
    <location>
        <begin position="1386"/>
        <end position="1406"/>
    </location>
</feature>
<feature type="compositionally biased region" description="Acidic residues" evidence="12">
    <location>
        <begin position="2602"/>
        <end position="2630"/>
    </location>
</feature>
<dbReference type="EMBL" id="MBFS01000005">
    <property type="protein sequence ID" value="PVV05437.1"/>
    <property type="molecule type" value="Genomic_DNA"/>
</dbReference>
<evidence type="ECO:0000256" key="3">
    <source>
        <dbReference type="ARBA" id="ARBA00004906"/>
    </source>
</evidence>
<dbReference type="SUPFAM" id="SSF48371">
    <property type="entry name" value="ARM repeat"/>
    <property type="match status" value="1"/>
</dbReference>
<dbReference type="Pfam" id="PF06025">
    <property type="entry name" value="DUF913"/>
    <property type="match status" value="1"/>
</dbReference>
<feature type="region of interest" description="Disordered" evidence="12">
    <location>
        <begin position="3523"/>
        <end position="3553"/>
    </location>
</feature>
<feature type="domain" description="HECT" evidence="14">
    <location>
        <begin position="4325"/>
        <end position="4662"/>
    </location>
</feature>
<dbReference type="InterPro" id="IPR015940">
    <property type="entry name" value="UBA"/>
</dbReference>
<feature type="region of interest" description="Disordered" evidence="12">
    <location>
        <begin position="3089"/>
        <end position="3141"/>
    </location>
</feature>
<proteinExistence type="inferred from homology"/>
<keyword evidence="5" id="KW-0813">Transport</keyword>
<feature type="region of interest" description="Disordered" evidence="12">
    <location>
        <begin position="2512"/>
        <end position="2531"/>
    </location>
</feature>
<dbReference type="InterPro" id="IPR010309">
    <property type="entry name" value="E3_Ub_ligase_DUF908"/>
</dbReference>
<feature type="region of interest" description="Disordered" evidence="12">
    <location>
        <begin position="150"/>
        <end position="176"/>
    </location>
</feature>
<keyword evidence="16" id="KW-1185">Reference proteome</keyword>
<feature type="compositionally biased region" description="Polar residues" evidence="12">
    <location>
        <begin position="3317"/>
        <end position="3336"/>
    </location>
</feature>
<feature type="compositionally biased region" description="Polar residues" evidence="12">
    <location>
        <begin position="1341"/>
        <end position="1375"/>
    </location>
</feature>
<evidence type="ECO:0000256" key="6">
    <source>
        <dbReference type="ARBA" id="ARBA00022679"/>
    </source>
</evidence>
<dbReference type="InterPro" id="IPR011989">
    <property type="entry name" value="ARM-like"/>
</dbReference>
<dbReference type="FunFam" id="3.90.1750.10:FF:000003">
    <property type="entry name" value="E3 ubiquitin-protein ligase UPL1"/>
    <property type="match status" value="1"/>
</dbReference>
<dbReference type="Gene3D" id="1.10.8.10">
    <property type="entry name" value="DNA helicase RuvA subunit, C-terminal domain"/>
    <property type="match status" value="1"/>
</dbReference>
<dbReference type="SMART" id="SM00165">
    <property type="entry name" value="UBA"/>
    <property type="match status" value="1"/>
</dbReference>
<evidence type="ECO:0000313" key="15">
    <source>
        <dbReference type="EMBL" id="PVV05437.1"/>
    </source>
</evidence>
<feature type="active site" description="Glycyl thioester intermediate" evidence="11">
    <location>
        <position position="4629"/>
    </location>
</feature>
<feature type="compositionally biased region" description="Polar residues" evidence="12">
    <location>
        <begin position="3704"/>
        <end position="3728"/>
    </location>
</feature>
<dbReference type="EC" id="2.3.2.26" evidence="4"/>
<organism evidence="15 16">
    <name type="scientific">Smittium megazygosporum</name>
    <dbReference type="NCBI Taxonomy" id="133381"/>
    <lineage>
        <taxon>Eukaryota</taxon>
        <taxon>Fungi</taxon>
        <taxon>Fungi incertae sedis</taxon>
        <taxon>Zoopagomycota</taxon>
        <taxon>Kickxellomycotina</taxon>
        <taxon>Harpellomycetes</taxon>
        <taxon>Harpellales</taxon>
        <taxon>Legeriomycetaceae</taxon>
        <taxon>Smittium</taxon>
    </lineage>
</organism>
<evidence type="ECO:0000256" key="4">
    <source>
        <dbReference type="ARBA" id="ARBA00012485"/>
    </source>
</evidence>
<feature type="compositionally biased region" description="Polar residues" evidence="12">
    <location>
        <begin position="3965"/>
        <end position="3975"/>
    </location>
</feature>
<dbReference type="SUPFAM" id="SSF56204">
    <property type="entry name" value="Hect, E3 ligase catalytic domain"/>
    <property type="match status" value="1"/>
</dbReference>
<evidence type="ECO:0000259" key="13">
    <source>
        <dbReference type="PROSITE" id="PS50030"/>
    </source>
</evidence>
<feature type="region of interest" description="Disordered" evidence="12">
    <location>
        <begin position="3252"/>
        <end position="3337"/>
    </location>
</feature>
<comment type="catalytic activity">
    <reaction evidence="1">
        <text>S-ubiquitinyl-[E2 ubiquitin-conjugating enzyme]-L-cysteine + [acceptor protein]-L-lysine = [E2 ubiquitin-conjugating enzyme]-L-cysteine + N(6)-ubiquitinyl-[acceptor protein]-L-lysine.</text>
        <dbReference type="EC" id="2.3.2.26"/>
    </reaction>
</comment>
<dbReference type="Proteomes" id="UP000245609">
    <property type="component" value="Unassembled WGS sequence"/>
</dbReference>
<evidence type="ECO:0000256" key="8">
    <source>
        <dbReference type="ARBA" id="ARBA00022816"/>
    </source>
</evidence>
<feature type="compositionally biased region" description="Low complexity" evidence="12">
    <location>
        <begin position="1440"/>
        <end position="1455"/>
    </location>
</feature>
<feature type="compositionally biased region" description="Polar residues" evidence="12">
    <location>
        <begin position="3596"/>
        <end position="3606"/>
    </location>
</feature>
<dbReference type="InterPro" id="IPR050409">
    <property type="entry name" value="E3_ubiq-protein_ligase"/>
</dbReference>
<feature type="region of interest" description="Disordered" evidence="12">
    <location>
        <begin position="3406"/>
        <end position="3425"/>
    </location>
</feature>
<dbReference type="UniPathway" id="UPA00143"/>
<feature type="region of interest" description="Disordered" evidence="12">
    <location>
        <begin position="3914"/>
        <end position="3980"/>
    </location>
</feature>
<dbReference type="InterPro" id="IPR009060">
    <property type="entry name" value="UBA-like_sf"/>
</dbReference>
<feature type="compositionally biased region" description="Low complexity" evidence="12">
    <location>
        <begin position="2682"/>
        <end position="2696"/>
    </location>
</feature>
<feature type="compositionally biased region" description="Basic residues" evidence="12">
    <location>
        <begin position="163"/>
        <end position="176"/>
    </location>
</feature>
<feature type="compositionally biased region" description="Basic and acidic residues" evidence="12">
    <location>
        <begin position="3608"/>
        <end position="3617"/>
    </location>
</feature>
<feature type="compositionally biased region" description="Polar residues" evidence="12">
    <location>
        <begin position="2541"/>
        <end position="2566"/>
    </location>
</feature>
<evidence type="ECO:0000256" key="7">
    <source>
        <dbReference type="ARBA" id="ARBA00022786"/>
    </source>
</evidence>
<feature type="compositionally biased region" description="Acidic residues" evidence="12">
    <location>
        <begin position="2848"/>
        <end position="2891"/>
    </location>
</feature>
<feature type="compositionally biased region" description="Polar residues" evidence="12">
    <location>
        <begin position="2762"/>
        <end position="2802"/>
    </location>
</feature>